<protein>
    <recommendedName>
        <fullName evidence="4">RRM domain-containing protein</fullName>
    </recommendedName>
</protein>
<gene>
    <name evidence="5" type="ORF">GSLYS_00004972001</name>
</gene>
<dbReference type="Pfam" id="PF00076">
    <property type="entry name" value="RRM_1"/>
    <property type="match status" value="1"/>
</dbReference>
<keyword evidence="6" id="KW-1185">Reference proteome</keyword>
<keyword evidence="1 2" id="KW-0694">RNA-binding</keyword>
<dbReference type="CDD" id="cd12681">
    <property type="entry name" value="RRM_SKAR"/>
    <property type="match status" value="1"/>
</dbReference>
<organism evidence="5 6">
    <name type="scientific">Lymnaea stagnalis</name>
    <name type="common">Great pond snail</name>
    <name type="synonym">Helix stagnalis</name>
    <dbReference type="NCBI Taxonomy" id="6523"/>
    <lineage>
        <taxon>Eukaryota</taxon>
        <taxon>Metazoa</taxon>
        <taxon>Spiralia</taxon>
        <taxon>Lophotrochozoa</taxon>
        <taxon>Mollusca</taxon>
        <taxon>Gastropoda</taxon>
        <taxon>Heterobranchia</taxon>
        <taxon>Euthyneura</taxon>
        <taxon>Panpulmonata</taxon>
        <taxon>Hygrophila</taxon>
        <taxon>Lymnaeoidea</taxon>
        <taxon>Lymnaeidae</taxon>
        <taxon>Lymnaea</taxon>
    </lineage>
</organism>
<proteinExistence type="predicted"/>
<dbReference type="GO" id="GO:0003729">
    <property type="term" value="F:mRNA binding"/>
    <property type="evidence" value="ECO:0007669"/>
    <property type="project" value="TreeGrafter"/>
</dbReference>
<accession>A0AAV2HBA6</accession>
<dbReference type="PANTHER" id="PTHR19965">
    <property type="entry name" value="RNA AND EXPORT FACTOR BINDING PROTEIN"/>
    <property type="match status" value="1"/>
</dbReference>
<dbReference type="SMART" id="SM00360">
    <property type="entry name" value="RRM"/>
    <property type="match status" value="1"/>
</dbReference>
<evidence type="ECO:0000313" key="6">
    <source>
        <dbReference type="Proteomes" id="UP001497497"/>
    </source>
</evidence>
<evidence type="ECO:0000259" key="4">
    <source>
        <dbReference type="PROSITE" id="PS50102"/>
    </source>
</evidence>
<comment type="caution">
    <text evidence="5">The sequence shown here is derived from an EMBL/GenBank/DDBJ whole genome shotgun (WGS) entry which is preliminary data.</text>
</comment>
<feature type="region of interest" description="Disordered" evidence="3">
    <location>
        <begin position="278"/>
        <end position="303"/>
    </location>
</feature>
<dbReference type="Gene3D" id="3.30.70.330">
    <property type="match status" value="1"/>
</dbReference>
<sequence length="525" mass="57491">MADLSLDDIIRKKKTISNNPKLKKGIRNLQPKKKIGQPQFNNKVANRPQIRKFDARQKLGPKKILDARDKIIINKKSGRGDARNKIVQKQVQKGTFDARTLLQRQAKKTKHQGRGVLETFTTGVNAQGAILTRTLSNPAAKGKAQIQVTNTGLQVTRSIPSTQVSLTGHSLQVTKRTKPFDGDLANAVPIIQIRNDRYRQPIQQQAEPLRSSQSANYFSQPSTKLSYSAYDTSGFSYNEPSYQGHRSYRDYDDPQYNPASIATNIPKIQITNVRPVDTPAVRPVSNQSDYLPTRGPPGAATLSQGAKLPISKTLLQPAKVSQTGVKRKQTPQELSGPLRLGRGGGPGIDLTSSSEPSISKKSKVASYGEIDIDELQDDRPDIISPLQGFRVMVTNLFSGVTQDDIIELFGAVGPLKKAKLLKIGTAEVVYVNREHAMSAVQKYHSRELDGQPMYVKMTTPQAATVKKAIGDIDPDITGEALKIYKKGSGIGSLPEAPIEIPTIHRALFKAGPPGPNKSVKFTVKI</sequence>
<dbReference type="SUPFAM" id="SSF54928">
    <property type="entry name" value="RNA-binding domain, RBD"/>
    <property type="match status" value="1"/>
</dbReference>
<feature type="region of interest" description="Disordered" evidence="3">
    <location>
        <begin position="319"/>
        <end position="356"/>
    </location>
</feature>
<dbReference type="PROSITE" id="PS50102">
    <property type="entry name" value="RRM"/>
    <property type="match status" value="1"/>
</dbReference>
<evidence type="ECO:0000256" key="2">
    <source>
        <dbReference type="PROSITE-ProRule" id="PRU00176"/>
    </source>
</evidence>
<dbReference type="GO" id="GO:0016973">
    <property type="term" value="P:poly(A)+ mRNA export from nucleus"/>
    <property type="evidence" value="ECO:0007669"/>
    <property type="project" value="TreeGrafter"/>
</dbReference>
<evidence type="ECO:0000256" key="1">
    <source>
        <dbReference type="ARBA" id="ARBA00022884"/>
    </source>
</evidence>
<name>A0AAV2HBA6_LYMST</name>
<dbReference type="Proteomes" id="UP001497497">
    <property type="component" value="Unassembled WGS sequence"/>
</dbReference>
<evidence type="ECO:0000313" key="5">
    <source>
        <dbReference type="EMBL" id="CAL1530847.1"/>
    </source>
</evidence>
<dbReference type="InterPro" id="IPR035979">
    <property type="entry name" value="RBD_domain_sf"/>
</dbReference>
<evidence type="ECO:0000256" key="3">
    <source>
        <dbReference type="SAM" id="MobiDB-lite"/>
    </source>
</evidence>
<dbReference type="PANTHER" id="PTHR19965:SF96">
    <property type="entry name" value="POLYMERASE DELTA-INTERACTING PROTEIN 3"/>
    <property type="match status" value="1"/>
</dbReference>
<dbReference type="InterPro" id="IPR051229">
    <property type="entry name" value="ALYREF_mRNA_export"/>
</dbReference>
<dbReference type="InterPro" id="IPR034784">
    <property type="entry name" value="PDIP3_RRM"/>
</dbReference>
<dbReference type="InterPro" id="IPR000504">
    <property type="entry name" value="RRM_dom"/>
</dbReference>
<dbReference type="AlphaFoldDB" id="A0AAV2HBA6"/>
<reference evidence="5 6" key="1">
    <citation type="submission" date="2024-04" db="EMBL/GenBank/DDBJ databases">
        <authorList>
            <consortium name="Genoscope - CEA"/>
            <person name="William W."/>
        </authorList>
    </citation>
    <scope>NUCLEOTIDE SEQUENCE [LARGE SCALE GENOMIC DNA]</scope>
</reference>
<dbReference type="EMBL" id="CAXITT010000076">
    <property type="protein sequence ID" value="CAL1530847.1"/>
    <property type="molecule type" value="Genomic_DNA"/>
</dbReference>
<dbReference type="InterPro" id="IPR012677">
    <property type="entry name" value="Nucleotide-bd_a/b_plait_sf"/>
</dbReference>
<feature type="domain" description="RRM" evidence="4">
    <location>
        <begin position="389"/>
        <end position="460"/>
    </location>
</feature>
<dbReference type="GO" id="GO:0016607">
    <property type="term" value="C:nuclear speck"/>
    <property type="evidence" value="ECO:0007669"/>
    <property type="project" value="TreeGrafter"/>
</dbReference>